<reference evidence="9" key="1">
    <citation type="journal article" date="2014" name="Genome Announc.">
        <title>Draft Genome Sequence of Mycobacterium triplex DSM 44626.</title>
        <authorList>
            <person name="Sassi M."/>
            <person name="Croce O."/>
            <person name="Robert C."/>
            <person name="Raoult D."/>
            <person name="Drancourt M."/>
        </authorList>
    </citation>
    <scope>NUCLEOTIDE SEQUENCE [LARGE SCALE GENOMIC DNA]</scope>
    <source>
        <strain evidence="9">DSM 44626</strain>
    </source>
</reference>
<evidence type="ECO:0000313" key="9">
    <source>
        <dbReference type="EMBL" id="CDO90645.1"/>
    </source>
</evidence>
<protein>
    <submittedName>
        <fullName evidence="9">Monooxygenase</fullName>
    </submittedName>
</protein>
<dbReference type="Pfam" id="PF16170">
    <property type="entry name" value="DUF4873"/>
    <property type="match status" value="1"/>
</dbReference>
<keyword evidence="4" id="KW-0274">FAD</keyword>
<reference evidence="9" key="2">
    <citation type="submission" date="2014-04" db="EMBL/GenBank/DDBJ databases">
        <authorList>
            <person name="Xu Y.W."/>
            <person name="Yang Q."/>
        </authorList>
    </citation>
    <scope>NUCLEOTIDE SEQUENCE</scope>
    <source>
        <strain evidence="9">DSM 44626</strain>
    </source>
</reference>
<comment type="cofactor">
    <cofactor evidence="1">
        <name>FAD</name>
        <dbReference type="ChEBI" id="CHEBI:57692"/>
    </cofactor>
</comment>
<dbReference type="Gene3D" id="3.50.50.60">
    <property type="entry name" value="FAD/NAD(P)-binding domain"/>
    <property type="match status" value="2"/>
</dbReference>
<keyword evidence="7 9" id="KW-0503">Monooxygenase</keyword>
<dbReference type="EMBL" id="HG964446">
    <property type="protein sequence ID" value="CDO90645.1"/>
    <property type="molecule type" value="Genomic_DNA"/>
</dbReference>
<evidence type="ECO:0000256" key="7">
    <source>
        <dbReference type="ARBA" id="ARBA00023033"/>
    </source>
</evidence>
<organism evidence="9">
    <name type="scientific">Mycobacterium triplex</name>
    <dbReference type="NCBI Taxonomy" id="47839"/>
    <lineage>
        <taxon>Bacteria</taxon>
        <taxon>Bacillati</taxon>
        <taxon>Actinomycetota</taxon>
        <taxon>Actinomycetes</taxon>
        <taxon>Mycobacteriales</taxon>
        <taxon>Mycobacteriaceae</taxon>
        <taxon>Mycobacterium</taxon>
        <taxon>Mycobacterium simiae complex</taxon>
    </lineage>
</organism>
<dbReference type="eggNOG" id="COG2072">
    <property type="taxonomic scope" value="Bacteria"/>
</dbReference>
<dbReference type="PANTHER" id="PTHR43098:SF3">
    <property type="entry name" value="L-ORNITHINE N(5)-MONOOXYGENASE-RELATED"/>
    <property type="match status" value="1"/>
</dbReference>
<dbReference type="HOGENOM" id="CLU_057099_0_0_11"/>
<dbReference type="RefSeq" id="WP_084163538.1">
    <property type="nucleotide sequence ID" value="NZ_HG964446.1"/>
</dbReference>
<comment type="similarity">
    <text evidence="2">Belongs to the FAD-binding monooxygenase family.</text>
</comment>
<evidence type="ECO:0000256" key="4">
    <source>
        <dbReference type="ARBA" id="ARBA00022827"/>
    </source>
</evidence>
<dbReference type="InterPro" id="IPR050775">
    <property type="entry name" value="FAD-binding_Monooxygenases"/>
</dbReference>
<dbReference type="SUPFAM" id="SSF51905">
    <property type="entry name" value="FAD/NAD(P)-binding domain"/>
    <property type="match status" value="2"/>
</dbReference>
<evidence type="ECO:0000256" key="2">
    <source>
        <dbReference type="ARBA" id="ARBA00010139"/>
    </source>
</evidence>
<dbReference type="AlphaFoldDB" id="A0A024K3L5"/>
<evidence type="ECO:0000256" key="5">
    <source>
        <dbReference type="ARBA" id="ARBA00022857"/>
    </source>
</evidence>
<dbReference type="PANTHER" id="PTHR43098">
    <property type="entry name" value="L-ORNITHINE N(5)-MONOOXYGENASE-RELATED"/>
    <property type="match status" value="1"/>
</dbReference>
<evidence type="ECO:0000256" key="6">
    <source>
        <dbReference type="ARBA" id="ARBA00023002"/>
    </source>
</evidence>
<dbReference type="Proteomes" id="UP000028880">
    <property type="component" value="Unassembled WGS sequence"/>
</dbReference>
<dbReference type="OrthoDB" id="3683556at2"/>
<evidence type="ECO:0000256" key="3">
    <source>
        <dbReference type="ARBA" id="ARBA00022630"/>
    </source>
</evidence>
<evidence type="ECO:0000259" key="8">
    <source>
        <dbReference type="Pfam" id="PF16170"/>
    </source>
</evidence>
<keyword evidence="6" id="KW-0560">Oxidoreductase</keyword>
<dbReference type="InterPro" id="IPR032371">
    <property type="entry name" value="DUF4873"/>
</dbReference>
<keyword evidence="5" id="KW-0521">NADP</keyword>
<dbReference type="GO" id="GO:0016709">
    <property type="term" value="F:oxidoreductase activity, acting on paired donors, with incorporation or reduction of molecular oxygen, NAD(P)H as one donor, and incorporation of one atom of oxygen"/>
    <property type="evidence" value="ECO:0007669"/>
    <property type="project" value="UniProtKB-ARBA"/>
</dbReference>
<accession>A0A024K3L5</accession>
<feature type="domain" description="DUF4873" evidence="8">
    <location>
        <begin position="310"/>
        <end position="400"/>
    </location>
</feature>
<keyword evidence="3" id="KW-0285">Flavoprotein</keyword>
<gene>
    <name evidence="9" type="ORF">BN973_05043</name>
</gene>
<sequence>MSPTQVIVIGARGRGVATELLTAGITDIVVLDESPVVHSRFDDETHTWESRTAAGETLHGSAVIAAQQPMLAVWTPELAGRNDFHGASFHAAQWDADFDPTGKHVAVIGTDSAAGYHLPPLTAAAASVTVFAHPPRRIVAELPLPPTRVKRWLRRQARAALGRRPSRPALVTSPIAAITASGIRTRDGVDHRADAIIYGTGFRIADAAAELIGTGGVSVKQAWVDGTEPFLGVAMHGFPNYFSITGPDVDAQTRYVVECLKMMKRSGSTRIEVLRSSQQVFNERAHLQAAPAFRVASAFDLSAGAPGDDEIYDGIATLTIAGMSLQVRVRLAGRLDPIDGRYHWQGTLFGSPGQPLPDDALKQARTATLTVGDHSAAARIVEQTPWGTHAVAGVGAPPYAMTQS</sequence>
<evidence type="ECO:0000256" key="1">
    <source>
        <dbReference type="ARBA" id="ARBA00001974"/>
    </source>
</evidence>
<dbReference type="InterPro" id="IPR036188">
    <property type="entry name" value="FAD/NAD-bd_sf"/>
</dbReference>
<name>A0A024K3L5_9MYCO</name>
<dbReference type="STRING" id="47839.BN973_05043"/>
<proteinExistence type="inferred from homology"/>